<evidence type="ECO:0000313" key="1">
    <source>
        <dbReference type="EMBL" id="MBL3673786.1"/>
    </source>
</evidence>
<dbReference type="Pfam" id="PF20083">
    <property type="entry name" value="DUF6477"/>
    <property type="match status" value="1"/>
</dbReference>
<organism evidence="1 2">
    <name type="scientific">Paracoccus aerius</name>
    <dbReference type="NCBI Taxonomy" id="1915382"/>
    <lineage>
        <taxon>Bacteria</taxon>
        <taxon>Pseudomonadati</taxon>
        <taxon>Pseudomonadota</taxon>
        <taxon>Alphaproteobacteria</taxon>
        <taxon>Rhodobacterales</taxon>
        <taxon>Paracoccaceae</taxon>
        <taxon>Paracoccus</taxon>
    </lineage>
</organism>
<proteinExistence type="predicted"/>
<keyword evidence="2" id="KW-1185">Reference proteome</keyword>
<reference evidence="1 2" key="1">
    <citation type="submission" date="2021-01" db="EMBL/GenBank/DDBJ databases">
        <title>011410 draft genome.</title>
        <authorList>
            <person name="Lang L."/>
        </authorList>
    </citation>
    <scope>NUCLEOTIDE SEQUENCE [LARGE SCALE GENOMIC DNA]</scope>
    <source>
        <strain evidence="1 2">KCTC 42845</strain>
    </source>
</reference>
<accession>A0ABS1S504</accession>
<dbReference type="Proteomes" id="UP000644749">
    <property type="component" value="Unassembled WGS sequence"/>
</dbReference>
<dbReference type="EMBL" id="JAESHT010000006">
    <property type="protein sequence ID" value="MBL3673786.1"/>
    <property type="molecule type" value="Genomic_DNA"/>
</dbReference>
<protein>
    <submittedName>
        <fullName evidence="1">Uncharacterized protein</fullName>
    </submittedName>
</protein>
<name>A0ABS1S504_9RHOB</name>
<comment type="caution">
    <text evidence="1">The sequence shown here is derived from an EMBL/GenBank/DDBJ whole genome shotgun (WGS) entry which is preliminary data.</text>
</comment>
<dbReference type="InterPro" id="IPR045516">
    <property type="entry name" value="DUF6477"/>
</dbReference>
<gene>
    <name evidence="1" type="ORF">JL111_09830</name>
</gene>
<evidence type="ECO:0000313" key="2">
    <source>
        <dbReference type="Proteomes" id="UP000644749"/>
    </source>
</evidence>
<sequence length="140" mass="15373">MGQFKMSYMPNVIAFRPRSATESLRRPRILIRAAREGQSGWRRDRDLRRLLRLDHTPAPGAALPRLRAEEALQNDARLQRAADYDMHRHVLLMIAILAEMRAAVANAPVPVRAGARIGAAMLAQVGLAISAPGTASPAHP</sequence>
<dbReference type="RefSeq" id="WP_202380129.1">
    <property type="nucleotide sequence ID" value="NZ_JAESHT010000006.1"/>
</dbReference>